<sequence>MVSLGLVQAGPEPARTWTPAAEAYDTEFFRLKREFARRSYDEWLVLSAAHGLVEPDEVIERDEVDFADVKPAEGARWAMETVSELAALVRRNEFEEVAVLASRPVRETLVERGGLESRMAAAGARTVEPLAGLGDEDRQRNWLAEQLEIRRDAGE</sequence>
<evidence type="ECO:0000313" key="2">
    <source>
        <dbReference type="EMBL" id="QLG62327.1"/>
    </source>
</evidence>
<gene>
    <name evidence="2" type="ORF">HUG12_11545</name>
</gene>
<accession>A0A7D5LB56</accession>
<evidence type="ECO:0000313" key="3">
    <source>
        <dbReference type="Proteomes" id="UP000509626"/>
    </source>
</evidence>
<dbReference type="AlphaFoldDB" id="A0A7D5LB56"/>
<reference evidence="2 3" key="1">
    <citation type="submission" date="2020-06" db="EMBL/GenBank/DDBJ databases">
        <title>NJ-3-1, isolated from saline soil.</title>
        <authorList>
            <person name="Cui H.L."/>
            <person name="Shi X."/>
        </authorList>
    </citation>
    <scope>NUCLEOTIDE SEQUENCE [LARGE SCALE GENOMIC DNA]</scope>
    <source>
        <strain evidence="2 3">NJ-3-1</strain>
    </source>
</reference>
<dbReference type="Pfam" id="PF21818">
    <property type="entry name" value="DUF6884"/>
    <property type="match status" value="1"/>
</dbReference>
<proteinExistence type="predicted"/>
<evidence type="ECO:0000259" key="1">
    <source>
        <dbReference type="Pfam" id="PF21818"/>
    </source>
</evidence>
<organism evidence="2 3">
    <name type="scientific">Halorarum salinum</name>
    <dbReference type="NCBI Taxonomy" id="2743089"/>
    <lineage>
        <taxon>Archaea</taxon>
        <taxon>Methanobacteriati</taxon>
        <taxon>Methanobacteriota</taxon>
        <taxon>Stenosarchaea group</taxon>
        <taxon>Halobacteria</taxon>
        <taxon>Halobacteriales</taxon>
        <taxon>Haloferacaceae</taxon>
        <taxon>Halorarum</taxon>
    </lineage>
</organism>
<keyword evidence="3" id="KW-1185">Reference proteome</keyword>
<dbReference type="Proteomes" id="UP000509626">
    <property type="component" value="Chromosome"/>
</dbReference>
<dbReference type="RefSeq" id="WP_179268912.1">
    <property type="nucleotide sequence ID" value="NZ_CP058579.1"/>
</dbReference>
<protein>
    <recommendedName>
        <fullName evidence="1">DUF6884 domain-containing protein</fullName>
    </recommendedName>
</protein>
<dbReference type="KEGG" id="halu:HUG12_11545"/>
<name>A0A7D5LB56_9EURY</name>
<dbReference type="EMBL" id="CP058579">
    <property type="protein sequence ID" value="QLG62327.1"/>
    <property type="molecule type" value="Genomic_DNA"/>
</dbReference>
<feature type="domain" description="DUF6884" evidence="1">
    <location>
        <begin position="16"/>
        <end position="144"/>
    </location>
</feature>
<dbReference type="InterPro" id="IPR049251">
    <property type="entry name" value="DUF6884"/>
</dbReference>
<dbReference type="OrthoDB" id="206471at2157"/>
<dbReference type="GeneID" id="56038102"/>